<feature type="compositionally biased region" description="Polar residues" evidence="7">
    <location>
        <begin position="35"/>
        <end position="44"/>
    </location>
</feature>
<proteinExistence type="inferred from homology"/>
<dbReference type="Proteomes" id="UP000694044">
    <property type="component" value="Unassembled WGS sequence"/>
</dbReference>
<accession>A0A8T1VUA1</accession>
<evidence type="ECO:0000256" key="3">
    <source>
        <dbReference type="ARBA" id="ARBA00010400"/>
    </source>
</evidence>
<dbReference type="EMBL" id="JAGDFM010000132">
    <property type="protein sequence ID" value="KAG7385022.1"/>
    <property type="molecule type" value="Genomic_DNA"/>
</dbReference>
<evidence type="ECO:0000256" key="1">
    <source>
        <dbReference type="ARBA" id="ARBA00004340"/>
    </source>
</evidence>
<feature type="chain" id="PRO_5035828285" description="RxLR effector PexRD54 WY domain-containing protein" evidence="8">
    <location>
        <begin position="30"/>
        <end position="333"/>
    </location>
</feature>
<protein>
    <recommendedName>
        <fullName evidence="9">RxLR effector PexRD54 WY domain-containing protein</fullName>
    </recommendedName>
</protein>
<evidence type="ECO:0000256" key="8">
    <source>
        <dbReference type="SAM" id="SignalP"/>
    </source>
</evidence>
<comment type="subcellular location">
    <subcellularLocation>
        <location evidence="1">Host cell</location>
    </subcellularLocation>
    <subcellularLocation>
        <location evidence="2">Secreted</location>
    </subcellularLocation>
</comment>
<feature type="signal peptide" evidence="8">
    <location>
        <begin position="1"/>
        <end position="29"/>
    </location>
</feature>
<keyword evidence="4" id="KW-0964">Secreted</keyword>
<reference evidence="10" key="1">
    <citation type="submission" date="2021-02" db="EMBL/GenBank/DDBJ databases">
        <authorList>
            <person name="Palmer J.M."/>
        </authorList>
    </citation>
    <scope>NUCLEOTIDE SEQUENCE</scope>
    <source>
        <strain evidence="10">SCRP734</strain>
    </source>
</reference>
<evidence type="ECO:0000256" key="6">
    <source>
        <dbReference type="ARBA" id="ARBA00023026"/>
    </source>
</evidence>
<evidence type="ECO:0000313" key="10">
    <source>
        <dbReference type="EMBL" id="KAG7385022.1"/>
    </source>
</evidence>
<gene>
    <name evidence="10" type="ORF">PHYPSEUDO_002034</name>
</gene>
<dbReference type="PROSITE" id="PS51257">
    <property type="entry name" value="PROKAR_LIPOPROTEIN"/>
    <property type="match status" value="1"/>
</dbReference>
<keyword evidence="11" id="KW-1185">Reference proteome</keyword>
<evidence type="ECO:0000259" key="9">
    <source>
        <dbReference type="Pfam" id="PF22748"/>
    </source>
</evidence>
<feature type="region of interest" description="Disordered" evidence="7">
    <location>
        <begin position="34"/>
        <end position="55"/>
    </location>
</feature>
<evidence type="ECO:0000256" key="4">
    <source>
        <dbReference type="ARBA" id="ARBA00022525"/>
    </source>
</evidence>
<evidence type="ECO:0000256" key="5">
    <source>
        <dbReference type="ARBA" id="ARBA00022729"/>
    </source>
</evidence>
<dbReference type="OrthoDB" id="98185at2759"/>
<comment type="caution">
    <text evidence="10">The sequence shown here is derived from an EMBL/GenBank/DDBJ whole genome shotgun (WGS) entry which is preliminary data.</text>
</comment>
<dbReference type="AlphaFoldDB" id="A0A8T1VUA1"/>
<evidence type="ECO:0000256" key="7">
    <source>
        <dbReference type="SAM" id="MobiDB-lite"/>
    </source>
</evidence>
<sequence length="333" mass="36615">MSSSRTCRSWATVLLLVTVLACVTLPSAALVSNEAVRTSQTSNTRNEDNAGVSRGRFLRSEVTDDSLEARVLPGLNQVATSKTSWTSRLVQDLKLRMGNKSPDDAFKVLKLDKTGNKLFESARFSKWITVVTKANAKDPEVAMFATLATHYSDDVLANMFAAAKKVDSTKAVATKLEGVQLTNWENAGASADDVFKALNLDVTGTSLFNSPTLSTWTAYVARTHQDNPNEVIFAKLAGGYLDGTLARVIEKATEAASTEKLAKELRSMHFNKWLAQGDNPMTINKMLGATAISDDLTMKIARGYRKFYIIKKKTKAANRVVRSRRQKLENRIP</sequence>
<dbReference type="InterPro" id="IPR054463">
    <property type="entry name" value="PexRD54_WY"/>
</dbReference>
<organism evidence="10 11">
    <name type="scientific">Phytophthora pseudosyringae</name>
    <dbReference type="NCBI Taxonomy" id="221518"/>
    <lineage>
        <taxon>Eukaryota</taxon>
        <taxon>Sar</taxon>
        <taxon>Stramenopiles</taxon>
        <taxon>Oomycota</taxon>
        <taxon>Peronosporomycetes</taxon>
        <taxon>Peronosporales</taxon>
        <taxon>Peronosporaceae</taxon>
        <taxon>Phytophthora</taxon>
    </lineage>
</organism>
<evidence type="ECO:0000313" key="11">
    <source>
        <dbReference type="Proteomes" id="UP000694044"/>
    </source>
</evidence>
<evidence type="ECO:0000256" key="2">
    <source>
        <dbReference type="ARBA" id="ARBA00004613"/>
    </source>
</evidence>
<name>A0A8T1VUA1_9STRA</name>
<keyword evidence="6" id="KW-0843">Virulence</keyword>
<keyword evidence="5 8" id="KW-0732">Signal</keyword>
<dbReference type="Pfam" id="PF22748">
    <property type="entry name" value="PexRD54_WY"/>
    <property type="match status" value="1"/>
</dbReference>
<feature type="domain" description="RxLR effector PexRD54 WY" evidence="9">
    <location>
        <begin position="98"/>
        <end position="130"/>
    </location>
</feature>
<comment type="similarity">
    <text evidence="3">Belongs to the RxLR effector family.</text>
</comment>